<organism evidence="1 2">
    <name type="scientific">Mesorhizobium plurifarium</name>
    <dbReference type="NCBI Taxonomy" id="69974"/>
    <lineage>
        <taxon>Bacteria</taxon>
        <taxon>Pseudomonadati</taxon>
        <taxon>Pseudomonadota</taxon>
        <taxon>Alphaproteobacteria</taxon>
        <taxon>Hyphomicrobiales</taxon>
        <taxon>Phyllobacteriaceae</taxon>
        <taxon>Mesorhizobium</taxon>
    </lineage>
</organism>
<protein>
    <submittedName>
        <fullName evidence="1">Uncharacterized protein</fullName>
    </submittedName>
</protein>
<proteinExistence type="predicted"/>
<reference evidence="2" key="1">
    <citation type="submission" date="2014-08" db="EMBL/GenBank/DDBJ databases">
        <authorList>
            <person name="Edwards T."/>
        </authorList>
    </citation>
    <scope>NUCLEOTIDE SEQUENCE [LARGE SCALE GENOMIC DNA]</scope>
</reference>
<dbReference type="Proteomes" id="UP000182888">
    <property type="component" value="Unassembled WGS sequence"/>
</dbReference>
<accession>A0A0K2W516</accession>
<evidence type="ECO:0000313" key="2">
    <source>
        <dbReference type="Proteomes" id="UP000182888"/>
    </source>
</evidence>
<gene>
    <name evidence="1" type="ORF">MPL1032_360029</name>
</gene>
<name>A0A0K2W516_MESPL</name>
<dbReference type="EMBL" id="CCND01000030">
    <property type="protein sequence ID" value="CDX61209.1"/>
    <property type="molecule type" value="Genomic_DNA"/>
</dbReference>
<dbReference type="AlphaFoldDB" id="A0A0K2W516"/>
<sequence length="90" mass="10414">MAEARKAMIATGASASGFRVIAISDRAPSVRRQMFRYRHYRPANIQLIVERQSVSRPLWIAGILRIFQGRAHAVQRLHYRHRLHPGSPWL</sequence>
<evidence type="ECO:0000313" key="1">
    <source>
        <dbReference type="EMBL" id="CDX61209.1"/>
    </source>
</evidence>